<gene>
    <name evidence="1" type="ORF">KI659_16450</name>
</gene>
<evidence type="ECO:0000313" key="2">
    <source>
        <dbReference type="Proteomes" id="UP001319104"/>
    </source>
</evidence>
<reference evidence="1 2" key="1">
    <citation type="submission" date="2021-05" db="EMBL/GenBank/DDBJ databases">
        <authorList>
            <person name="Zhang Z.D."/>
            <person name="Osman G."/>
        </authorList>
    </citation>
    <scope>NUCLEOTIDE SEQUENCE [LARGE SCALE GENOMIC DNA]</scope>
    <source>
        <strain evidence="1 2">KCTC 32217</strain>
    </source>
</reference>
<accession>A0AAP2CKH6</accession>
<keyword evidence="2" id="KW-1185">Reference proteome</keyword>
<dbReference type="RefSeq" id="WP_213946470.1">
    <property type="nucleotide sequence ID" value="NZ_JAHCMY010000015.1"/>
</dbReference>
<sequence length="146" mass="15136">MIYKLIQQVSPELLGKFTSQFGLNADQAGKAVETTKESLQGSVVSEFTKGNVDGLLSVLNKGSGAAGNTVFANMANNLTGDYVKKLGLPDGIAEQMTGFALPFILNKFTGQTGGKVDKADLTKLLGGAAMGSVKDKVGGFLKGFGK</sequence>
<protein>
    <recommendedName>
        <fullName evidence="3">DUF937 domain-containing protein</fullName>
    </recommendedName>
</protein>
<dbReference type="Proteomes" id="UP001319104">
    <property type="component" value="Unassembled WGS sequence"/>
</dbReference>
<dbReference type="EMBL" id="JAHCMY010000015">
    <property type="protein sequence ID" value="MBS9525610.1"/>
    <property type="molecule type" value="Genomic_DNA"/>
</dbReference>
<evidence type="ECO:0000313" key="1">
    <source>
        <dbReference type="EMBL" id="MBS9525610.1"/>
    </source>
</evidence>
<comment type="caution">
    <text evidence="1">The sequence shown here is derived from an EMBL/GenBank/DDBJ whole genome shotgun (WGS) entry which is preliminary data.</text>
</comment>
<dbReference type="AlphaFoldDB" id="A0AAP2CKH6"/>
<proteinExistence type="predicted"/>
<organism evidence="1 2">
    <name type="scientific">Litoribacter ruber</name>
    <dbReference type="NCBI Taxonomy" id="702568"/>
    <lineage>
        <taxon>Bacteria</taxon>
        <taxon>Pseudomonadati</taxon>
        <taxon>Bacteroidota</taxon>
        <taxon>Cytophagia</taxon>
        <taxon>Cytophagales</taxon>
        <taxon>Cyclobacteriaceae</taxon>
        <taxon>Litoribacter</taxon>
    </lineage>
</organism>
<name>A0AAP2CKH6_9BACT</name>
<evidence type="ECO:0008006" key="3">
    <source>
        <dbReference type="Google" id="ProtNLM"/>
    </source>
</evidence>